<feature type="domain" description="HTH lysR-type" evidence="5">
    <location>
        <begin position="3"/>
        <end position="60"/>
    </location>
</feature>
<gene>
    <name evidence="6" type="ORF">FHQ18_07195</name>
</gene>
<dbReference type="InterPro" id="IPR005119">
    <property type="entry name" value="LysR_subst-bd"/>
</dbReference>
<evidence type="ECO:0000256" key="2">
    <source>
        <dbReference type="ARBA" id="ARBA00023015"/>
    </source>
</evidence>
<dbReference type="AlphaFoldDB" id="A0A5A8F3Y0"/>
<comment type="similarity">
    <text evidence="1">Belongs to the LysR transcriptional regulatory family.</text>
</comment>
<evidence type="ECO:0000259" key="5">
    <source>
        <dbReference type="PROSITE" id="PS50931"/>
    </source>
</evidence>
<dbReference type="RefSeq" id="WP_149266492.1">
    <property type="nucleotide sequence ID" value="NZ_VFJB01000005.1"/>
</dbReference>
<keyword evidence="3" id="KW-0238">DNA-binding</keyword>
<dbReference type="GO" id="GO:0003700">
    <property type="term" value="F:DNA-binding transcription factor activity"/>
    <property type="evidence" value="ECO:0007669"/>
    <property type="project" value="InterPro"/>
</dbReference>
<evidence type="ECO:0000256" key="3">
    <source>
        <dbReference type="ARBA" id="ARBA00023125"/>
    </source>
</evidence>
<evidence type="ECO:0000313" key="7">
    <source>
        <dbReference type="Proteomes" id="UP000322876"/>
    </source>
</evidence>
<dbReference type="OrthoDB" id="9785745at2"/>
<evidence type="ECO:0000313" key="6">
    <source>
        <dbReference type="EMBL" id="KAA0258171.1"/>
    </source>
</evidence>
<proteinExistence type="inferred from homology"/>
<dbReference type="GO" id="GO:0000976">
    <property type="term" value="F:transcription cis-regulatory region binding"/>
    <property type="evidence" value="ECO:0007669"/>
    <property type="project" value="TreeGrafter"/>
</dbReference>
<sequence>MNITLRQLEVFITIIKTGNITKAAEELNMTQAAASMALKELENQLGEQLFERVGKKLYLNENGRHLKGYALEIIEKSYELSRIFKSGKVVGELRVGASSTIGNYILPAYISEFIVKNKNVKIMLEVGNTEEILNKILSFDVDFGFVEGFSTHTDLKMIEWIEDELAVFVNINNQLAKRDVISVNELKECEWILRERGSGTREVFEYAMSRSNIPVNVLLELGHTEAIKNAVSQGVGVGCLSKAVLEDLVRLKKIKILNVPFLDLKRKFYFVMHKKKYITTVIKKFMDYLNLH</sequence>
<comment type="caution">
    <text evidence="6">The sequence shown here is derived from an EMBL/GenBank/DDBJ whole genome shotgun (WGS) entry which is preliminary data.</text>
</comment>
<dbReference type="Pfam" id="PF03466">
    <property type="entry name" value="LysR_substrate"/>
    <property type="match status" value="1"/>
</dbReference>
<keyword evidence="2" id="KW-0805">Transcription regulation</keyword>
<dbReference type="SUPFAM" id="SSF53850">
    <property type="entry name" value="Periplasmic binding protein-like II"/>
    <property type="match status" value="1"/>
</dbReference>
<keyword evidence="7" id="KW-1185">Reference proteome</keyword>
<dbReference type="PANTHER" id="PTHR30126">
    <property type="entry name" value="HTH-TYPE TRANSCRIPTIONAL REGULATOR"/>
    <property type="match status" value="1"/>
</dbReference>
<dbReference type="PANTHER" id="PTHR30126:SF94">
    <property type="entry name" value="LYSR FAMILY TRANSCRIPTIONAL REGULATOR"/>
    <property type="match status" value="1"/>
</dbReference>
<dbReference type="NCBIfam" id="NF008095">
    <property type="entry name" value="PRK10837.1"/>
    <property type="match status" value="1"/>
</dbReference>
<protein>
    <submittedName>
        <fullName evidence="6">LysR family transcriptional regulator</fullName>
    </submittedName>
</protein>
<name>A0A5A8F3Y0_9BACT</name>
<dbReference type="PRINTS" id="PR00039">
    <property type="entry name" value="HTHLYSR"/>
</dbReference>
<dbReference type="InterPro" id="IPR036390">
    <property type="entry name" value="WH_DNA-bd_sf"/>
</dbReference>
<dbReference type="SUPFAM" id="SSF46785">
    <property type="entry name" value="Winged helix' DNA-binding domain"/>
    <property type="match status" value="1"/>
</dbReference>
<dbReference type="PROSITE" id="PS50931">
    <property type="entry name" value="HTH_LYSR"/>
    <property type="match status" value="1"/>
</dbReference>
<dbReference type="Gene3D" id="1.10.10.10">
    <property type="entry name" value="Winged helix-like DNA-binding domain superfamily/Winged helix DNA-binding domain"/>
    <property type="match status" value="1"/>
</dbReference>
<keyword evidence="4" id="KW-0804">Transcription</keyword>
<dbReference type="InterPro" id="IPR000847">
    <property type="entry name" value="LysR_HTH_N"/>
</dbReference>
<dbReference type="Proteomes" id="UP000322876">
    <property type="component" value="Unassembled WGS sequence"/>
</dbReference>
<organism evidence="6 7">
    <name type="scientific">Deferribacter autotrophicus</name>
    <dbReference type="NCBI Taxonomy" id="500465"/>
    <lineage>
        <taxon>Bacteria</taxon>
        <taxon>Pseudomonadati</taxon>
        <taxon>Deferribacterota</taxon>
        <taxon>Deferribacteres</taxon>
        <taxon>Deferribacterales</taxon>
        <taxon>Deferribacteraceae</taxon>
        <taxon>Deferribacter</taxon>
    </lineage>
</organism>
<dbReference type="CDD" id="cd08420">
    <property type="entry name" value="PBP2_CysL_like"/>
    <property type="match status" value="1"/>
</dbReference>
<reference evidence="6 7" key="1">
    <citation type="submission" date="2019-06" db="EMBL/GenBank/DDBJ databases">
        <title>Genomic insights into carbon and energy metabolism of Deferribacter autotrophicus revealed new metabolic traits in the phylum Deferribacteres.</title>
        <authorList>
            <person name="Slobodkin A.I."/>
            <person name="Slobodkina G.B."/>
            <person name="Allioux M."/>
            <person name="Alain K."/>
            <person name="Jebbar M."/>
            <person name="Shadrin V."/>
            <person name="Kublanov I.V."/>
            <person name="Toshchakov S.V."/>
            <person name="Bonch-Osmolovskaya E.A."/>
        </authorList>
    </citation>
    <scope>NUCLEOTIDE SEQUENCE [LARGE SCALE GENOMIC DNA]</scope>
    <source>
        <strain evidence="6 7">SL50</strain>
    </source>
</reference>
<evidence type="ECO:0000256" key="1">
    <source>
        <dbReference type="ARBA" id="ARBA00009437"/>
    </source>
</evidence>
<dbReference type="Gene3D" id="3.40.190.290">
    <property type="match status" value="1"/>
</dbReference>
<dbReference type="EMBL" id="VFJB01000005">
    <property type="protein sequence ID" value="KAA0258171.1"/>
    <property type="molecule type" value="Genomic_DNA"/>
</dbReference>
<dbReference type="Pfam" id="PF00126">
    <property type="entry name" value="HTH_1"/>
    <property type="match status" value="1"/>
</dbReference>
<accession>A0A5A8F3Y0</accession>
<evidence type="ECO:0000256" key="4">
    <source>
        <dbReference type="ARBA" id="ARBA00023163"/>
    </source>
</evidence>
<dbReference type="InterPro" id="IPR036388">
    <property type="entry name" value="WH-like_DNA-bd_sf"/>
</dbReference>